<dbReference type="PANTHER" id="PTHR34405">
    <property type="entry name" value="CRISPR-ASSOCIATED ENDORIBONUCLEASE CAS2"/>
    <property type="match status" value="1"/>
</dbReference>
<dbReference type="CDD" id="cd09725">
    <property type="entry name" value="Cas2_I_II_III"/>
    <property type="match status" value="1"/>
</dbReference>
<reference evidence="11 12" key="1">
    <citation type="submission" date="2023-06" db="EMBL/GenBank/DDBJ databases">
        <title>Influencing factors and mechanism of Cr(VI) reduction by facultative anaerobic Exiguobacterium sp. PY14.</title>
        <authorList>
            <person name="Zou L."/>
        </authorList>
    </citation>
    <scope>NUCLEOTIDE SEQUENCE [LARGE SCALE GENOMIC DNA]</scope>
    <source>
        <strain evidence="11 12">PY14</strain>
    </source>
</reference>
<dbReference type="Pfam" id="PF09827">
    <property type="entry name" value="CRISPR_Cas2"/>
    <property type="match status" value="1"/>
</dbReference>
<evidence type="ECO:0000256" key="10">
    <source>
        <dbReference type="PIRNR" id="PIRNR032582"/>
    </source>
</evidence>
<evidence type="ECO:0000256" key="8">
    <source>
        <dbReference type="ARBA" id="ARBA00023118"/>
    </source>
</evidence>
<comment type="function">
    <text evidence="9">CRISPR (clustered regularly interspaced short palindromic repeat), is an adaptive immune system that provides protection against mobile genetic elements (viruses, transposable elements and conjugative plasmids). CRISPR clusters contain sequences complementary to antecedent mobile elements and target invading nucleic acids. CRISPR clusters are transcribed and processed into CRISPR RNA (crRNA). Functions as a ssRNA-specific endoribonuclease. Involved in the integration of spacer DNA into the CRISPR cassette.</text>
</comment>
<dbReference type="InterPro" id="IPR021127">
    <property type="entry name" value="CRISPR_associated_Cas2"/>
</dbReference>
<comment type="cofactor">
    <cofactor evidence="1 9">
        <name>Mg(2+)</name>
        <dbReference type="ChEBI" id="CHEBI:18420"/>
    </cofactor>
</comment>
<evidence type="ECO:0000256" key="9">
    <source>
        <dbReference type="HAMAP-Rule" id="MF_01471"/>
    </source>
</evidence>
<sequence>MLVLVTYDVNTISPGGTKRLRQVAKVCQQYGQRVQNSVFECIVDQTEFTALKLKLKDIVDADKDSLRFYRLGNQHATKVEHYGAKESLDLEGPLIF</sequence>
<evidence type="ECO:0000256" key="7">
    <source>
        <dbReference type="ARBA" id="ARBA00022842"/>
    </source>
</evidence>
<organism evidence="11 12">
    <name type="scientific">Exiguobacterium mexicanum</name>
    <dbReference type="NCBI Taxonomy" id="340146"/>
    <lineage>
        <taxon>Bacteria</taxon>
        <taxon>Bacillati</taxon>
        <taxon>Bacillota</taxon>
        <taxon>Bacilli</taxon>
        <taxon>Bacillales</taxon>
        <taxon>Bacillales Family XII. Incertae Sedis</taxon>
        <taxon>Exiguobacterium</taxon>
    </lineage>
</organism>
<keyword evidence="12" id="KW-1185">Reference proteome</keyword>
<evidence type="ECO:0000313" key="12">
    <source>
        <dbReference type="Proteomes" id="UP001230807"/>
    </source>
</evidence>
<evidence type="ECO:0000256" key="2">
    <source>
        <dbReference type="ARBA" id="ARBA00009959"/>
    </source>
</evidence>
<comment type="caution">
    <text evidence="11">The sequence shown here is derived from an EMBL/GenBank/DDBJ whole genome shotgun (WGS) entry which is preliminary data.</text>
</comment>
<dbReference type="EC" id="3.1.-.-" evidence="9"/>
<dbReference type="SUPFAM" id="SSF143430">
    <property type="entry name" value="TTP0101/SSO1404-like"/>
    <property type="match status" value="1"/>
</dbReference>
<dbReference type="InterPro" id="IPR019199">
    <property type="entry name" value="Virulence_VapD/CRISPR_Cas2"/>
</dbReference>
<evidence type="ECO:0000256" key="1">
    <source>
        <dbReference type="ARBA" id="ARBA00001946"/>
    </source>
</evidence>
<dbReference type="Proteomes" id="UP001230807">
    <property type="component" value="Unassembled WGS sequence"/>
</dbReference>
<dbReference type="Gene3D" id="3.30.70.240">
    <property type="match status" value="1"/>
</dbReference>
<keyword evidence="3 9" id="KW-0540">Nuclease</keyword>
<comment type="similarity">
    <text evidence="2 9 10">Belongs to the CRISPR-associated endoribonuclease Cas2 protein family.</text>
</comment>
<keyword evidence="7 9" id="KW-0460">Magnesium</keyword>
<dbReference type="HAMAP" id="MF_01471">
    <property type="entry name" value="Cas2"/>
    <property type="match status" value="1"/>
</dbReference>
<evidence type="ECO:0000313" key="11">
    <source>
        <dbReference type="EMBL" id="MDL5378229.1"/>
    </source>
</evidence>
<evidence type="ECO:0000256" key="3">
    <source>
        <dbReference type="ARBA" id="ARBA00022722"/>
    </source>
</evidence>
<keyword evidence="5 9" id="KW-0255">Endonuclease</keyword>
<evidence type="ECO:0000256" key="5">
    <source>
        <dbReference type="ARBA" id="ARBA00022759"/>
    </source>
</evidence>
<dbReference type="EMBL" id="JASWER010000021">
    <property type="protein sequence ID" value="MDL5378229.1"/>
    <property type="molecule type" value="Genomic_DNA"/>
</dbReference>
<protein>
    <recommendedName>
        <fullName evidence="9">CRISPR-associated endoribonuclease Cas2</fullName>
        <ecNumber evidence="9">3.1.-.-</ecNumber>
    </recommendedName>
</protein>
<accession>A0ABT7MSP1</accession>
<feature type="binding site" evidence="9">
    <location>
        <position position="8"/>
    </location>
    <ligand>
        <name>Mg(2+)</name>
        <dbReference type="ChEBI" id="CHEBI:18420"/>
        <note>catalytic</note>
    </ligand>
</feature>
<proteinExistence type="inferred from homology"/>
<keyword evidence="8 9" id="KW-0051">Antiviral defense</keyword>
<keyword evidence="6 9" id="KW-0378">Hydrolase</keyword>
<dbReference type="NCBIfam" id="TIGR01573">
    <property type="entry name" value="cas2"/>
    <property type="match status" value="1"/>
</dbReference>
<dbReference type="PANTHER" id="PTHR34405:SF3">
    <property type="entry name" value="CRISPR-ASSOCIATED ENDORIBONUCLEASE CAS2 3"/>
    <property type="match status" value="1"/>
</dbReference>
<evidence type="ECO:0000256" key="6">
    <source>
        <dbReference type="ARBA" id="ARBA00022801"/>
    </source>
</evidence>
<dbReference type="RefSeq" id="WP_214720128.1">
    <property type="nucleotide sequence ID" value="NZ_CP183077.1"/>
</dbReference>
<name>A0ABT7MSP1_9BACL</name>
<gene>
    <name evidence="9 11" type="primary">cas2</name>
    <name evidence="11" type="ORF">QR695_14590</name>
</gene>
<dbReference type="PIRSF" id="PIRSF032582">
    <property type="entry name" value="Cas2"/>
    <property type="match status" value="1"/>
</dbReference>
<dbReference type="GO" id="GO:0004519">
    <property type="term" value="F:endonuclease activity"/>
    <property type="evidence" value="ECO:0007669"/>
    <property type="project" value="UniProtKB-KW"/>
</dbReference>
<comment type="subunit">
    <text evidence="9">Homodimer, forms a heterotetramer with a Cas1 homodimer.</text>
</comment>
<evidence type="ECO:0000256" key="4">
    <source>
        <dbReference type="ARBA" id="ARBA00022723"/>
    </source>
</evidence>
<keyword evidence="4 9" id="KW-0479">Metal-binding</keyword>